<dbReference type="EMBL" id="FR824207">
    <property type="protein sequence ID" value="CCA22648.1"/>
    <property type="molecule type" value="Genomic_DNA"/>
</dbReference>
<dbReference type="HOGENOM" id="CLU_1067201_0_0_1"/>
<feature type="compositionally biased region" description="Basic and acidic residues" evidence="1">
    <location>
        <begin position="118"/>
        <end position="130"/>
    </location>
</feature>
<feature type="region of interest" description="Disordered" evidence="1">
    <location>
        <begin position="103"/>
        <end position="130"/>
    </location>
</feature>
<organism evidence="2">
    <name type="scientific">Albugo laibachii Nc14</name>
    <dbReference type="NCBI Taxonomy" id="890382"/>
    <lineage>
        <taxon>Eukaryota</taxon>
        <taxon>Sar</taxon>
        <taxon>Stramenopiles</taxon>
        <taxon>Oomycota</taxon>
        <taxon>Peronosporomycetes</taxon>
        <taxon>Albuginales</taxon>
        <taxon>Albuginaceae</taxon>
        <taxon>Albugo</taxon>
    </lineage>
</organism>
<protein>
    <submittedName>
        <fullName evidence="2">AlNc14C162G7799 protein</fullName>
    </submittedName>
</protein>
<sequence length="261" mass="31168">MITRATRFDMWRWYFVDNLKPFHLRYIAENSANQISLQVLIETIEESYPVMLDMLTMTVFERFHLNPFDTAPNNRNTHSTRIQDDDERDETFKALQQMFKTLSQSQMEHPNDSNYYPEEDRSSQEELLEQRRSEREYYRHYILESYSTNNKEFEDEEETESVEGAIRGRLLRGSFSSSLNMQVISRTRWNVEEKERLPLVKLPAYPTLTSPADNPHLHVTFTEERIALRKRSGSIECSRHLNPPRSTWHFQMQHLSPLKGR</sequence>
<reference evidence="2" key="2">
    <citation type="submission" date="2011-02" db="EMBL/GenBank/DDBJ databases">
        <authorList>
            <person name="MacLean D."/>
        </authorList>
    </citation>
    <scope>NUCLEOTIDE SEQUENCE</scope>
</reference>
<evidence type="ECO:0000313" key="2">
    <source>
        <dbReference type="EMBL" id="CCA22648.1"/>
    </source>
</evidence>
<name>F0WMW3_9STRA</name>
<feature type="compositionally biased region" description="Polar residues" evidence="1">
    <location>
        <begin position="103"/>
        <end position="114"/>
    </location>
</feature>
<dbReference type="AlphaFoldDB" id="F0WMW3"/>
<proteinExistence type="predicted"/>
<accession>F0WMW3</accession>
<reference evidence="2" key="1">
    <citation type="journal article" date="2011" name="PLoS Biol.">
        <title>Gene gain and loss during evolution of obligate parasitism in the white rust pathogen of Arabidopsis thaliana.</title>
        <authorList>
            <person name="Kemen E."/>
            <person name="Gardiner A."/>
            <person name="Schultz-Larsen T."/>
            <person name="Kemen A.C."/>
            <person name="Balmuth A.L."/>
            <person name="Robert-Seilaniantz A."/>
            <person name="Bailey K."/>
            <person name="Holub E."/>
            <person name="Studholme D.J."/>
            <person name="Maclean D."/>
            <person name="Jones J.D."/>
        </authorList>
    </citation>
    <scope>NUCLEOTIDE SEQUENCE</scope>
</reference>
<gene>
    <name evidence="2" type="primary">AlNc14C162G7799</name>
    <name evidence="2" type="ORF">ALNC14_087910</name>
</gene>
<evidence type="ECO:0000256" key="1">
    <source>
        <dbReference type="SAM" id="MobiDB-lite"/>
    </source>
</evidence>